<feature type="repeat" description="ANK" evidence="1">
    <location>
        <begin position="312"/>
        <end position="333"/>
    </location>
</feature>
<comment type="caution">
    <text evidence="2">The sequence shown here is derived from an EMBL/GenBank/DDBJ whole genome shotgun (WGS) entry which is preliminary data.</text>
</comment>
<dbReference type="Pfam" id="PF00023">
    <property type="entry name" value="Ank"/>
    <property type="match status" value="1"/>
</dbReference>
<dbReference type="Proteomes" id="UP001055712">
    <property type="component" value="Unassembled WGS sequence"/>
</dbReference>
<dbReference type="SMART" id="SM00248">
    <property type="entry name" value="ANK"/>
    <property type="match status" value="7"/>
</dbReference>
<keyword evidence="3" id="KW-1185">Reference proteome</keyword>
<dbReference type="PROSITE" id="PS50297">
    <property type="entry name" value="ANK_REP_REGION"/>
    <property type="match status" value="2"/>
</dbReference>
<sequence length="488" mass="51279">METGRCSRVSESGRAVEFIYDADIYKVHLLSSWDGAAVVLDVLTLKAAIDGQLDPAYQLYSPHLLSLPVKELRSLVVALGNSELRKIIFPRLVQQLQTCIMEAASFRLGQGSLAATLSLVSFDLNYDSLAQLVTLAYPDPAPYTALHNAAAVGHTAVCEVLLKLPNAATAPDAAGMIPLHMAAEKGRTAIVSMFLGKAPQSATAASTDGKLPLHIAAESEGGHAKIAQLLLDSAPQAAMAAAENSKLPLHLACKGGDLATCQLLLDRAPQAVTAADALGRLPLHWAAHEGHADVCQLLLDTAPLAASTSAEGGILPLHLAAMSGNVASIKLLLATAPHTATQATHTGDTPLMCALEAEEDWGPHTWMRRLDAARCFLAAGPAAAVQAVLVAAGRAALPLSADFVMTRLPLPAMDWQGVPAACPGLIRALPSALAHSTEQAGWLVQCLPTADAQRLRIALLSLHRAQRQQHVFLPSPIVYDILALICAY</sequence>
<name>A0A9D4TWC3_CHLVU</name>
<dbReference type="PANTHER" id="PTHR24121:SF23">
    <property type="entry name" value="NO MECHANORECEPTOR POTENTIAL C, ISOFORM H"/>
    <property type="match status" value="1"/>
</dbReference>
<evidence type="ECO:0000256" key="1">
    <source>
        <dbReference type="PROSITE-ProRule" id="PRU00023"/>
    </source>
</evidence>
<dbReference type="Gene3D" id="1.25.40.20">
    <property type="entry name" value="Ankyrin repeat-containing domain"/>
    <property type="match status" value="3"/>
</dbReference>
<dbReference type="OrthoDB" id="20872at2759"/>
<organism evidence="2 3">
    <name type="scientific">Chlorella vulgaris</name>
    <name type="common">Green alga</name>
    <dbReference type="NCBI Taxonomy" id="3077"/>
    <lineage>
        <taxon>Eukaryota</taxon>
        <taxon>Viridiplantae</taxon>
        <taxon>Chlorophyta</taxon>
        <taxon>core chlorophytes</taxon>
        <taxon>Trebouxiophyceae</taxon>
        <taxon>Chlorellales</taxon>
        <taxon>Chlorellaceae</taxon>
        <taxon>Chlorella clade</taxon>
        <taxon>Chlorella</taxon>
    </lineage>
</organism>
<dbReference type="EMBL" id="SIDB01000002">
    <property type="protein sequence ID" value="KAI3436420.1"/>
    <property type="molecule type" value="Genomic_DNA"/>
</dbReference>
<dbReference type="InterPro" id="IPR036770">
    <property type="entry name" value="Ankyrin_rpt-contain_sf"/>
</dbReference>
<accession>A0A9D4TWC3</accession>
<reference evidence="2" key="2">
    <citation type="submission" date="2020-11" db="EMBL/GenBank/DDBJ databases">
        <authorList>
            <person name="Cecchin M."/>
            <person name="Marcolungo L."/>
            <person name="Rossato M."/>
            <person name="Girolomoni L."/>
            <person name="Cosentino E."/>
            <person name="Cuine S."/>
            <person name="Li-Beisson Y."/>
            <person name="Delledonne M."/>
            <person name="Ballottari M."/>
        </authorList>
    </citation>
    <scope>NUCLEOTIDE SEQUENCE</scope>
    <source>
        <strain evidence="2">211/11P</strain>
        <tissue evidence="2">Whole cell</tissue>
    </source>
</reference>
<dbReference type="SUPFAM" id="SSF48403">
    <property type="entry name" value="Ankyrin repeat"/>
    <property type="match status" value="1"/>
</dbReference>
<gene>
    <name evidence="2" type="ORF">D9Q98_005837</name>
</gene>
<dbReference type="PROSITE" id="PS50088">
    <property type="entry name" value="ANK_REPEAT"/>
    <property type="match status" value="2"/>
</dbReference>
<dbReference type="PANTHER" id="PTHR24121">
    <property type="entry name" value="NO MECHANORECEPTOR POTENTIAL C, ISOFORM D-RELATED"/>
    <property type="match status" value="1"/>
</dbReference>
<dbReference type="AlphaFoldDB" id="A0A9D4TWC3"/>
<proteinExistence type="predicted"/>
<feature type="repeat" description="ANK" evidence="1">
    <location>
        <begin position="278"/>
        <end position="300"/>
    </location>
</feature>
<dbReference type="Pfam" id="PF12796">
    <property type="entry name" value="Ank_2"/>
    <property type="match status" value="2"/>
</dbReference>
<evidence type="ECO:0000313" key="2">
    <source>
        <dbReference type="EMBL" id="KAI3436420.1"/>
    </source>
</evidence>
<keyword evidence="1" id="KW-0040">ANK repeat</keyword>
<reference evidence="2" key="1">
    <citation type="journal article" date="2019" name="Plant J.">
        <title>Chlorella vulgaris genome assembly and annotation reveals the molecular basis for metabolic acclimation to high light conditions.</title>
        <authorList>
            <person name="Cecchin M."/>
            <person name="Marcolungo L."/>
            <person name="Rossato M."/>
            <person name="Girolomoni L."/>
            <person name="Cosentino E."/>
            <person name="Cuine S."/>
            <person name="Li-Beisson Y."/>
            <person name="Delledonne M."/>
            <person name="Ballottari M."/>
        </authorList>
    </citation>
    <scope>NUCLEOTIDE SEQUENCE</scope>
    <source>
        <strain evidence="2">211/11P</strain>
    </source>
</reference>
<evidence type="ECO:0000313" key="3">
    <source>
        <dbReference type="Proteomes" id="UP001055712"/>
    </source>
</evidence>
<dbReference type="InterPro" id="IPR002110">
    <property type="entry name" value="Ankyrin_rpt"/>
</dbReference>
<protein>
    <submittedName>
        <fullName evidence="2">Uncharacterized protein</fullName>
    </submittedName>
</protein>